<evidence type="ECO:0000256" key="8">
    <source>
        <dbReference type="ARBA" id="ARBA00022840"/>
    </source>
</evidence>
<accession>A0A835HRK0</accession>
<keyword evidence="2" id="KW-0723">Serine/threonine-protein kinase</keyword>
<gene>
    <name evidence="17" type="ORF">IFM89_002829</name>
</gene>
<dbReference type="InterPro" id="IPR017441">
    <property type="entry name" value="Protein_kinase_ATP_BS"/>
</dbReference>
<dbReference type="GO" id="GO:0005524">
    <property type="term" value="F:ATP binding"/>
    <property type="evidence" value="ECO:0007669"/>
    <property type="project" value="UniProtKB-UniRule"/>
</dbReference>
<dbReference type="CDD" id="cd12087">
    <property type="entry name" value="TM_EGFR-like"/>
    <property type="match status" value="1"/>
</dbReference>
<evidence type="ECO:0000256" key="6">
    <source>
        <dbReference type="ARBA" id="ARBA00022741"/>
    </source>
</evidence>
<feature type="binding site" evidence="12">
    <location>
        <position position="358"/>
    </location>
    <ligand>
        <name>ATP</name>
        <dbReference type="ChEBI" id="CHEBI:30616"/>
    </ligand>
</feature>
<dbReference type="Gene3D" id="1.10.510.10">
    <property type="entry name" value="Transferase(Phosphotransferase) domain 1"/>
    <property type="match status" value="1"/>
</dbReference>
<keyword evidence="3" id="KW-0808">Transferase</keyword>
<dbReference type="EMBL" id="JADFTS010000005">
    <property type="protein sequence ID" value="KAF9604154.1"/>
    <property type="molecule type" value="Genomic_DNA"/>
</dbReference>
<name>A0A835HRK0_9MAGN</name>
<evidence type="ECO:0000256" key="13">
    <source>
        <dbReference type="SAM" id="MobiDB-lite"/>
    </source>
</evidence>
<feature type="compositionally biased region" description="Polar residues" evidence="13">
    <location>
        <begin position="681"/>
        <end position="697"/>
    </location>
</feature>
<dbReference type="PANTHER" id="PTHR46008">
    <property type="entry name" value="LEAF RUST 10 DISEASE-RESISTANCE LOCUS RECEPTOR-LIKE PROTEIN KINASE-LIKE 1.4"/>
    <property type="match status" value="1"/>
</dbReference>
<evidence type="ECO:0000256" key="1">
    <source>
        <dbReference type="ARBA" id="ARBA00004167"/>
    </source>
</evidence>
<dbReference type="SMART" id="SM00220">
    <property type="entry name" value="S_TKc"/>
    <property type="match status" value="1"/>
</dbReference>
<evidence type="ECO:0000313" key="18">
    <source>
        <dbReference type="Proteomes" id="UP000631114"/>
    </source>
</evidence>
<keyword evidence="8 12" id="KW-0067">ATP-binding</keyword>
<dbReference type="PANTHER" id="PTHR46008:SF62">
    <property type="entry name" value="PROTEIN KINASE DOMAIN-CONTAINING PROTEIN"/>
    <property type="match status" value="1"/>
</dbReference>
<dbReference type="PROSITE" id="PS00108">
    <property type="entry name" value="PROTEIN_KINASE_ST"/>
    <property type="match status" value="1"/>
</dbReference>
<organism evidence="17 18">
    <name type="scientific">Coptis chinensis</name>
    <dbReference type="NCBI Taxonomy" id="261450"/>
    <lineage>
        <taxon>Eukaryota</taxon>
        <taxon>Viridiplantae</taxon>
        <taxon>Streptophyta</taxon>
        <taxon>Embryophyta</taxon>
        <taxon>Tracheophyta</taxon>
        <taxon>Spermatophyta</taxon>
        <taxon>Magnoliopsida</taxon>
        <taxon>Ranunculales</taxon>
        <taxon>Ranunculaceae</taxon>
        <taxon>Coptidoideae</taxon>
        <taxon>Coptis</taxon>
    </lineage>
</organism>
<protein>
    <recommendedName>
        <fullName evidence="16">Protein kinase domain-containing protein</fullName>
    </recommendedName>
</protein>
<dbReference type="InterPro" id="IPR008271">
    <property type="entry name" value="Ser/Thr_kinase_AS"/>
</dbReference>
<evidence type="ECO:0000259" key="16">
    <source>
        <dbReference type="PROSITE" id="PS50011"/>
    </source>
</evidence>
<dbReference type="Proteomes" id="UP000631114">
    <property type="component" value="Unassembled WGS sequence"/>
</dbReference>
<evidence type="ECO:0000256" key="12">
    <source>
        <dbReference type="PROSITE-ProRule" id="PRU10141"/>
    </source>
</evidence>
<dbReference type="Gene3D" id="2.10.25.10">
    <property type="entry name" value="Laminin"/>
    <property type="match status" value="1"/>
</dbReference>
<evidence type="ECO:0000256" key="4">
    <source>
        <dbReference type="ARBA" id="ARBA00022692"/>
    </source>
</evidence>
<feature type="transmembrane region" description="Helical" evidence="14">
    <location>
        <begin position="266"/>
        <end position="286"/>
    </location>
</feature>
<comment type="caution">
    <text evidence="17">The sequence shown here is derived from an EMBL/GenBank/DDBJ whole genome shotgun (WGS) entry which is preliminary data.</text>
</comment>
<evidence type="ECO:0000256" key="3">
    <source>
        <dbReference type="ARBA" id="ARBA00022679"/>
    </source>
</evidence>
<dbReference type="GO" id="GO:0005886">
    <property type="term" value="C:plasma membrane"/>
    <property type="evidence" value="ECO:0007669"/>
    <property type="project" value="UniProtKB-ARBA"/>
</dbReference>
<dbReference type="Pfam" id="PF00069">
    <property type="entry name" value="Pkinase"/>
    <property type="match status" value="1"/>
</dbReference>
<dbReference type="FunFam" id="1.10.510.10:FF:000161">
    <property type="entry name" value="Wall-associated receptor kinase-like 20"/>
    <property type="match status" value="1"/>
</dbReference>
<proteinExistence type="predicted"/>
<reference evidence="17 18" key="1">
    <citation type="submission" date="2020-10" db="EMBL/GenBank/DDBJ databases">
        <title>The Coptis chinensis genome and diversification of protoberbering-type alkaloids.</title>
        <authorList>
            <person name="Wang B."/>
            <person name="Shu S."/>
            <person name="Song C."/>
            <person name="Liu Y."/>
        </authorList>
    </citation>
    <scope>NUCLEOTIDE SEQUENCE [LARGE SCALE GENOMIC DNA]</scope>
    <source>
        <strain evidence="17">HL-2020</strain>
        <tissue evidence="17">Leaf</tissue>
    </source>
</reference>
<dbReference type="GO" id="GO:0004674">
    <property type="term" value="F:protein serine/threonine kinase activity"/>
    <property type="evidence" value="ECO:0007669"/>
    <property type="project" value="UniProtKB-KW"/>
</dbReference>
<keyword evidence="9 14" id="KW-1133">Transmembrane helix</keyword>
<dbReference type="OrthoDB" id="4062651at2759"/>
<keyword evidence="5 15" id="KW-0732">Signal</keyword>
<dbReference type="SUPFAM" id="SSF56112">
    <property type="entry name" value="Protein kinase-like (PK-like)"/>
    <property type="match status" value="1"/>
</dbReference>
<dbReference type="InterPro" id="IPR000719">
    <property type="entry name" value="Prot_kinase_dom"/>
</dbReference>
<evidence type="ECO:0000256" key="2">
    <source>
        <dbReference type="ARBA" id="ARBA00022527"/>
    </source>
</evidence>
<keyword evidence="7" id="KW-0418">Kinase</keyword>
<dbReference type="AlphaFoldDB" id="A0A835HRK0"/>
<evidence type="ECO:0000256" key="10">
    <source>
        <dbReference type="ARBA" id="ARBA00023136"/>
    </source>
</evidence>
<evidence type="ECO:0000256" key="9">
    <source>
        <dbReference type="ARBA" id="ARBA00022989"/>
    </source>
</evidence>
<evidence type="ECO:0000256" key="5">
    <source>
        <dbReference type="ARBA" id="ARBA00022729"/>
    </source>
</evidence>
<evidence type="ECO:0000313" key="17">
    <source>
        <dbReference type="EMBL" id="KAF9604154.1"/>
    </source>
</evidence>
<feature type="signal peptide" evidence="15">
    <location>
        <begin position="1"/>
        <end position="27"/>
    </location>
</feature>
<feature type="domain" description="Protein kinase" evidence="16">
    <location>
        <begin position="329"/>
        <end position="607"/>
    </location>
</feature>
<dbReference type="PROSITE" id="PS00107">
    <property type="entry name" value="PROTEIN_KINASE_ATP"/>
    <property type="match status" value="1"/>
</dbReference>
<dbReference type="InterPro" id="IPR011009">
    <property type="entry name" value="Kinase-like_dom_sf"/>
</dbReference>
<dbReference type="PROSITE" id="PS50011">
    <property type="entry name" value="PROTEIN_KINASE_DOM"/>
    <property type="match status" value="1"/>
</dbReference>
<dbReference type="Gene3D" id="3.30.200.20">
    <property type="entry name" value="Phosphorylase Kinase, domain 1"/>
    <property type="match status" value="1"/>
</dbReference>
<keyword evidence="10 14" id="KW-0472">Membrane</keyword>
<sequence length="697" mass="76755">MIRNNPDFVLDLLVVILMLSVITPQSSAPCNQSCGASRHAVRYPFGFSESCEVRLNCINGKIQIGKFLVQNVSSDFILVKLPAKCDRPIQDLLPLFSRNYALTWLNGLLVQNCSTEPKGCVVPTSLLDFQFNVSCYDHPKCYSKDNSKRDQSTSTEIMTFANVSESTCQFVYSSIALDGATNNSIVSLEFEIVKLGWWLAGNCSSCSSNANCTKVVLPANKQPGFRCQCRQGFNGDGFKAGSGCHKGGHCHALRFLTGQCSGSTGIGVLVGGVLALVTAGLAILCYKIRRRSIAHKARDSTKKLLSEAGGCFTVHLYTYKEIERATYHFSEKYKLGSGAYGTVYAGKLHNDEWVAIKKIRRRDSTDGTVPIMNEIKLISSVNHPHLVHLLGFCLENGEQILVYEFMSNSTLSQHLQRERGTGLPWTIRLNIATETAHAIAHLHSAMDPPIYHRDIKSSNILLDYNFSSKVADFGLSRFGMPESSHISTAPQGTPGYLDPQYQQNFHLSDKSDVYSFGVVLMEIITGMKVIDFSRSQSEVNLASLAIEKIGKGCLHEIIDPLLEPHRDAWTLSSVLKMAELAFRCLAFHRDMRPSMMEVAAELEEIKLSGWAPLEENVCTTSSVASFYASPSKGSETSQGMMTAKKAGVENQRVHVPQINNLVNSSKKKDFSPVSVHDPWLSGQSSPSTNSFLSNATH</sequence>
<comment type="subcellular location">
    <subcellularLocation>
        <location evidence="1">Membrane</location>
        <topology evidence="1">Single-pass membrane protein</topology>
    </subcellularLocation>
</comment>
<keyword evidence="18" id="KW-1185">Reference proteome</keyword>
<keyword evidence="11" id="KW-0325">Glycoprotein</keyword>
<feature type="region of interest" description="Disordered" evidence="13">
    <location>
        <begin position="667"/>
        <end position="697"/>
    </location>
</feature>
<evidence type="ECO:0000256" key="11">
    <source>
        <dbReference type="ARBA" id="ARBA00023180"/>
    </source>
</evidence>
<keyword evidence="6 12" id="KW-0547">Nucleotide-binding</keyword>
<keyword evidence="4 14" id="KW-0812">Transmembrane</keyword>
<evidence type="ECO:0000256" key="15">
    <source>
        <dbReference type="SAM" id="SignalP"/>
    </source>
</evidence>
<evidence type="ECO:0000256" key="14">
    <source>
        <dbReference type="SAM" id="Phobius"/>
    </source>
</evidence>
<feature type="chain" id="PRO_5032632192" description="Protein kinase domain-containing protein" evidence="15">
    <location>
        <begin position="28"/>
        <end position="697"/>
    </location>
</feature>
<evidence type="ECO:0000256" key="7">
    <source>
        <dbReference type="ARBA" id="ARBA00022777"/>
    </source>
</evidence>